<accession>A0A3L9KWN4</accession>
<dbReference type="GO" id="GO:0019693">
    <property type="term" value="P:ribose phosphate metabolic process"/>
    <property type="evidence" value="ECO:0007669"/>
    <property type="project" value="TreeGrafter"/>
</dbReference>
<name>A0A3L9KWN4_9MICC</name>
<dbReference type="Proteomes" id="UP000277871">
    <property type="component" value="Unassembled WGS sequence"/>
</dbReference>
<dbReference type="InterPro" id="IPR000086">
    <property type="entry name" value="NUDIX_hydrolase_dom"/>
</dbReference>
<evidence type="ECO:0000313" key="3">
    <source>
        <dbReference type="EMBL" id="RLY91206.1"/>
    </source>
</evidence>
<proteinExistence type="predicted"/>
<dbReference type="EMBL" id="RDEX01000004">
    <property type="protein sequence ID" value="RLY91206.1"/>
    <property type="molecule type" value="Genomic_DNA"/>
</dbReference>
<dbReference type="CDD" id="cd24158">
    <property type="entry name" value="NUDIX_ADPRase_Rv1700"/>
    <property type="match status" value="1"/>
</dbReference>
<dbReference type="GO" id="GO:0016787">
    <property type="term" value="F:hydrolase activity"/>
    <property type="evidence" value="ECO:0007669"/>
    <property type="project" value="UniProtKB-KW"/>
</dbReference>
<protein>
    <submittedName>
        <fullName evidence="3">NUDIX hydrolase</fullName>
    </submittedName>
</protein>
<reference evidence="3 4" key="1">
    <citation type="submission" date="2018-10" db="EMBL/GenBank/DDBJ databases">
        <title>Kocuria tytonicola, new bacteria from the preen glands of American barn owls (Tyto furcata).</title>
        <authorList>
            <person name="Braun M.S."/>
            <person name="Wang E."/>
            <person name="Zimmermann S."/>
            <person name="Boutin S."/>
            <person name="Wagner H."/>
            <person name="Wink M."/>
        </authorList>
    </citation>
    <scope>NUCLEOTIDE SEQUENCE [LARGE SCALE GENOMIC DNA]</scope>
    <source>
        <strain evidence="3 4">473</strain>
    </source>
</reference>
<keyword evidence="1 3" id="KW-0378">Hydrolase</keyword>
<gene>
    <name evidence="3" type="ORF">EAE32_11575</name>
</gene>
<dbReference type="Pfam" id="PF00293">
    <property type="entry name" value="NUDIX"/>
    <property type="match status" value="1"/>
</dbReference>
<dbReference type="GO" id="GO:0005829">
    <property type="term" value="C:cytosol"/>
    <property type="evidence" value="ECO:0007669"/>
    <property type="project" value="TreeGrafter"/>
</dbReference>
<dbReference type="AlphaFoldDB" id="A0A3L9KWN4"/>
<dbReference type="PROSITE" id="PS51462">
    <property type="entry name" value="NUDIX"/>
    <property type="match status" value="1"/>
</dbReference>
<feature type="domain" description="Nudix hydrolase" evidence="2">
    <location>
        <begin position="53"/>
        <end position="193"/>
    </location>
</feature>
<comment type="caution">
    <text evidence="3">The sequence shown here is derived from an EMBL/GenBank/DDBJ whole genome shotgun (WGS) entry which is preliminary data.</text>
</comment>
<dbReference type="PANTHER" id="PTHR11839">
    <property type="entry name" value="UDP/ADP-SUGAR PYROPHOSPHATASE"/>
    <property type="match status" value="1"/>
</dbReference>
<dbReference type="SUPFAM" id="SSF55811">
    <property type="entry name" value="Nudix"/>
    <property type="match status" value="1"/>
</dbReference>
<dbReference type="PANTHER" id="PTHR11839:SF31">
    <property type="entry name" value="ADP-RIBOSE PYROPHOSPHATASE"/>
    <property type="match status" value="1"/>
</dbReference>
<sequence length="218" mass="23771">MEFTSITAEQLQDRPDPHEVTDAETVYRGAIWDVARETFRMADQDEPLVRDFITHPGAVAVVALDDQDRVLLINQYRHPVRTRMWEIPAGLLDVSGEPALAAAQRELGEEADLVAEHWDTLVDFENSPGSSAEANRIFLARGLSEVPDAERFTREGEEAEIVAGFADLDDAVAAVLSGRLTSPAAALGILAAHVARSRDWSTLRAPDAAWPARPGHAG</sequence>
<keyword evidence="4" id="KW-1185">Reference proteome</keyword>
<evidence type="ECO:0000259" key="2">
    <source>
        <dbReference type="PROSITE" id="PS51462"/>
    </source>
</evidence>
<dbReference type="InterPro" id="IPR015797">
    <property type="entry name" value="NUDIX_hydrolase-like_dom_sf"/>
</dbReference>
<dbReference type="Gene3D" id="3.90.79.10">
    <property type="entry name" value="Nucleoside Triphosphate Pyrophosphohydrolase"/>
    <property type="match status" value="1"/>
</dbReference>
<dbReference type="RefSeq" id="WP_121865273.1">
    <property type="nucleotide sequence ID" value="NZ_RDEX01000004.1"/>
</dbReference>
<organism evidence="3 4">
    <name type="scientific">Kocuria tytonicola</name>
    <dbReference type="NCBI Taxonomy" id="2055946"/>
    <lineage>
        <taxon>Bacteria</taxon>
        <taxon>Bacillati</taxon>
        <taxon>Actinomycetota</taxon>
        <taxon>Actinomycetes</taxon>
        <taxon>Micrococcales</taxon>
        <taxon>Micrococcaceae</taxon>
        <taxon>Kocuria</taxon>
    </lineage>
</organism>
<evidence type="ECO:0000313" key="4">
    <source>
        <dbReference type="Proteomes" id="UP000277871"/>
    </source>
</evidence>
<evidence type="ECO:0000256" key="1">
    <source>
        <dbReference type="ARBA" id="ARBA00022801"/>
    </source>
</evidence>
<dbReference type="GO" id="GO:0006753">
    <property type="term" value="P:nucleoside phosphate metabolic process"/>
    <property type="evidence" value="ECO:0007669"/>
    <property type="project" value="TreeGrafter"/>
</dbReference>